<keyword evidence="2" id="KW-1185">Reference proteome</keyword>
<dbReference type="AlphaFoldDB" id="Q8NSM5"/>
<dbReference type="KEGG" id="cgl:Cgl0643"/>
<protein>
    <submittedName>
        <fullName evidence="1">Uncharacterized protein</fullName>
    </submittedName>
</protein>
<dbReference type="BioCyc" id="CORYNE:G18NG-10205-MONOMER"/>
<accession>Q8NSM5</accession>
<dbReference type="HOGENOM" id="CLU_3182595_0_0_11"/>
<dbReference type="EMBL" id="BA000036">
    <property type="protein sequence ID" value="BAB98036.1"/>
    <property type="molecule type" value="Genomic_DNA"/>
</dbReference>
<sequence>MHQLLSQLKIQNLSEFKNKPKGGHLFERVLDLGNLSKILPFRLKSG</sequence>
<proteinExistence type="predicted"/>
<name>Q8NSM5_CORGL</name>
<evidence type="ECO:0000313" key="2">
    <source>
        <dbReference type="Proteomes" id="UP000000582"/>
    </source>
</evidence>
<reference evidence="2" key="1">
    <citation type="journal article" date="2003" name="Appl. Microbiol. Biotechnol.">
        <title>The Corynebacterium glutamicum genome: features and impacts on biotechnological processes.</title>
        <authorList>
            <person name="Ikeda M."/>
            <person name="Nakagawa S."/>
        </authorList>
    </citation>
    <scope>NUCLEOTIDE SEQUENCE [LARGE SCALE GENOMIC DNA]</scope>
    <source>
        <strain evidence="2">ATCC 13032 / DSM 20300 / BCRC 11384 / JCM 1318 / LMG 3730 / NCIMB 10025</strain>
    </source>
</reference>
<organism evidence="1 2">
    <name type="scientific">Corynebacterium glutamicum (strain ATCC 13032 / DSM 20300 / JCM 1318 / BCRC 11384 / CCUG 27702 / LMG 3730 / NBRC 12168 / NCIMB 10025 / NRRL B-2784 / 534)</name>
    <dbReference type="NCBI Taxonomy" id="196627"/>
    <lineage>
        <taxon>Bacteria</taxon>
        <taxon>Bacillati</taxon>
        <taxon>Actinomycetota</taxon>
        <taxon>Actinomycetes</taxon>
        <taxon>Mycobacteriales</taxon>
        <taxon>Corynebacteriaceae</taxon>
        <taxon>Corynebacterium</taxon>
    </lineage>
</organism>
<gene>
    <name evidence="1" type="ordered locus">Cgl0643</name>
</gene>
<dbReference type="Proteomes" id="UP000000582">
    <property type="component" value="Chromosome"/>
</dbReference>
<evidence type="ECO:0000313" key="1">
    <source>
        <dbReference type="EMBL" id="BAB98036.1"/>
    </source>
</evidence>